<evidence type="ECO:0000313" key="3">
    <source>
        <dbReference type="Proteomes" id="UP000067626"/>
    </source>
</evidence>
<keyword evidence="1" id="KW-0472">Membrane</keyword>
<organism evidence="2 3">
    <name type="scientific">Chondromyces crocatus</name>
    <dbReference type="NCBI Taxonomy" id="52"/>
    <lineage>
        <taxon>Bacteria</taxon>
        <taxon>Pseudomonadati</taxon>
        <taxon>Myxococcota</taxon>
        <taxon>Polyangia</taxon>
        <taxon>Polyangiales</taxon>
        <taxon>Polyangiaceae</taxon>
        <taxon>Chondromyces</taxon>
    </lineage>
</organism>
<feature type="transmembrane region" description="Helical" evidence="1">
    <location>
        <begin position="35"/>
        <end position="54"/>
    </location>
</feature>
<protein>
    <submittedName>
        <fullName evidence="2">Uncharacterized protein</fullName>
    </submittedName>
</protein>
<gene>
    <name evidence="2" type="ORF">CMC5_014170</name>
</gene>
<keyword evidence="1" id="KW-1133">Transmembrane helix</keyword>
<name>A0A0K1E8S8_CHOCO</name>
<dbReference type="EMBL" id="CP012159">
    <property type="protein sequence ID" value="AKT37286.1"/>
    <property type="molecule type" value="Genomic_DNA"/>
</dbReference>
<dbReference type="Proteomes" id="UP000067626">
    <property type="component" value="Chromosome"/>
</dbReference>
<proteinExistence type="predicted"/>
<dbReference type="RefSeq" id="WP_050429675.1">
    <property type="nucleotide sequence ID" value="NZ_CP012159.1"/>
</dbReference>
<accession>A0A0K1E8S8</accession>
<evidence type="ECO:0000256" key="1">
    <source>
        <dbReference type="SAM" id="Phobius"/>
    </source>
</evidence>
<sequence length="189" mass="20097">MNASFRATEATCRAEEVRLHEVAKSRATKRQVAEVALALTAGALATGTAIYAGLDPSPKGTVLVPLSVGAAGAAVPLGVLLATDHGSSAIHEREQRIRDRRLAVRDAYQQLAEARRDRERAVTAVDELTQRSAENKSEDPKAQAMVTALVGERRAEAAYQQQRERDAESALGDALVLLGEVCGRAATTP</sequence>
<evidence type="ECO:0000313" key="2">
    <source>
        <dbReference type="EMBL" id="AKT37286.1"/>
    </source>
</evidence>
<keyword evidence="1" id="KW-0812">Transmembrane</keyword>
<reference evidence="2 3" key="1">
    <citation type="submission" date="2015-07" db="EMBL/GenBank/DDBJ databases">
        <title>Genome analysis of myxobacterium Chondromyces crocatus Cm c5 reveals a high potential for natural compound synthesis and the genetic basis for the loss of fruiting body formation.</title>
        <authorList>
            <person name="Zaburannyi N."/>
            <person name="Bunk B."/>
            <person name="Maier J."/>
            <person name="Overmann J."/>
            <person name="Mueller R."/>
        </authorList>
    </citation>
    <scope>NUCLEOTIDE SEQUENCE [LARGE SCALE GENOMIC DNA]</scope>
    <source>
        <strain evidence="2 3">Cm c5</strain>
    </source>
</reference>
<dbReference type="KEGG" id="ccro:CMC5_014170"/>
<dbReference type="AlphaFoldDB" id="A0A0K1E8S8"/>
<keyword evidence="3" id="KW-1185">Reference proteome</keyword>
<feature type="transmembrane region" description="Helical" evidence="1">
    <location>
        <begin position="60"/>
        <end position="83"/>
    </location>
</feature>